<organism evidence="1 2">
    <name type="scientific">Candidatus Roizmanbacteria bacterium RIFCSPLOWO2_01_FULL_45_11</name>
    <dbReference type="NCBI Taxonomy" id="1802070"/>
    <lineage>
        <taxon>Bacteria</taxon>
        <taxon>Candidatus Roizmaniibacteriota</taxon>
    </lineage>
</organism>
<accession>A0A1F7JCD0</accession>
<dbReference type="Proteomes" id="UP000178486">
    <property type="component" value="Unassembled WGS sequence"/>
</dbReference>
<evidence type="ECO:0000313" key="2">
    <source>
        <dbReference type="Proteomes" id="UP000178486"/>
    </source>
</evidence>
<sequence length="89" mass="10330">MQNTYTWHSSQASLNSPDTIHQILRYGTLNDIRELQKKIGHHTVKDSFLNHPKNIYSLPSLNFIRKFVLSIEKPLNENAYLTSTPRHIG</sequence>
<reference evidence="1 2" key="1">
    <citation type="journal article" date="2016" name="Nat. Commun.">
        <title>Thousands of microbial genomes shed light on interconnected biogeochemical processes in an aquifer system.</title>
        <authorList>
            <person name="Anantharaman K."/>
            <person name="Brown C.T."/>
            <person name="Hug L.A."/>
            <person name="Sharon I."/>
            <person name="Castelle C.J."/>
            <person name="Probst A.J."/>
            <person name="Thomas B.C."/>
            <person name="Singh A."/>
            <person name="Wilkins M.J."/>
            <person name="Karaoz U."/>
            <person name="Brodie E.L."/>
            <person name="Williams K.H."/>
            <person name="Hubbard S.S."/>
            <person name="Banfield J.F."/>
        </authorList>
    </citation>
    <scope>NUCLEOTIDE SEQUENCE [LARGE SCALE GENOMIC DNA]</scope>
</reference>
<evidence type="ECO:0000313" key="1">
    <source>
        <dbReference type="EMBL" id="OGK53225.1"/>
    </source>
</evidence>
<name>A0A1F7JCD0_9BACT</name>
<dbReference type="AlphaFoldDB" id="A0A1F7JCD0"/>
<dbReference type="EMBL" id="MGAU01000065">
    <property type="protein sequence ID" value="OGK53225.1"/>
    <property type="molecule type" value="Genomic_DNA"/>
</dbReference>
<gene>
    <name evidence="1" type="ORF">A3B56_01055</name>
</gene>
<comment type="caution">
    <text evidence="1">The sequence shown here is derived from an EMBL/GenBank/DDBJ whole genome shotgun (WGS) entry which is preliminary data.</text>
</comment>
<proteinExistence type="predicted"/>
<protein>
    <submittedName>
        <fullName evidence="1">Uncharacterized protein</fullName>
    </submittedName>
</protein>